<dbReference type="InterPro" id="IPR011006">
    <property type="entry name" value="CheY-like_superfamily"/>
</dbReference>
<dbReference type="GO" id="GO:0006355">
    <property type="term" value="P:regulation of DNA-templated transcription"/>
    <property type="evidence" value="ECO:0007669"/>
    <property type="project" value="InterPro"/>
</dbReference>
<accession>A0A6J6R101</accession>
<dbReference type="InterPro" id="IPR016032">
    <property type="entry name" value="Sig_transdc_resp-reg_C-effctor"/>
</dbReference>
<organism evidence="3">
    <name type="scientific">freshwater metagenome</name>
    <dbReference type="NCBI Taxonomy" id="449393"/>
    <lineage>
        <taxon>unclassified sequences</taxon>
        <taxon>metagenomes</taxon>
        <taxon>ecological metagenomes</taxon>
    </lineage>
</organism>
<feature type="domain" description="HTH luxR-type" evidence="1">
    <location>
        <begin position="149"/>
        <end position="213"/>
    </location>
</feature>
<dbReference type="EMBL" id="CAFBQK010000062">
    <property type="protein sequence ID" value="CAB5050074.1"/>
    <property type="molecule type" value="Genomic_DNA"/>
</dbReference>
<gene>
    <name evidence="2" type="ORF">UFOPK2254_01404</name>
    <name evidence="3" type="ORF">UFOPK2646_01076</name>
    <name evidence="4" type="ORF">UFOPK2907_00330</name>
    <name evidence="5" type="ORF">UFOPK3241_00864</name>
    <name evidence="6" type="ORF">UFOPK3937_01055</name>
    <name evidence="7" type="ORF">UFOPK4265_00611</name>
</gene>
<dbReference type="Gene3D" id="3.40.50.2300">
    <property type="match status" value="1"/>
</dbReference>
<dbReference type="GO" id="GO:0003677">
    <property type="term" value="F:DNA binding"/>
    <property type="evidence" value="ECO:0007669"/>
    <property type="project" value="InterPro"/>
</dbReference>
<reference evidence="3" key="1">
    <citation type="submission" date="2020-05" db="EMBL/GenBank/DDBJ databases">
        <authorList>
            <person name="Chiriac C."/>
            <person name="Salcher M."/>
            <person name="Ghai R."/>
            <person name="Kavagutti S V."/>
        </authorList>
    </citation>
    <scope>NUCLEOTIDE SEQUENCE</scope>
</reference>
<dbReference type="SUPFAM" id="SSF46894">
    <property type="entry name" value="C-terminal effector domain of the bipartite response regulators"/>
    <property type="match status" value="1"/>
</dbReference>
<dbReference type="Pfam" id="PF00196">
    <property type="entry name" value="GerE"/>
    <property type="match status" value="1"/>
</dbReference>
<dbReference type="Gene3D" id="1.10.10.10">
    <property type="entry name" value="Winged helix-like DNA-binding domain superfamily/Winged helix DNA-binding domain"/>
    <property type="match status" value="1"/>
</dbReference>
<dbReference type="EMBL" id="CAEZZR010000019">
    <property type="protein sequence ID" value="CAB4767192.1"/>
    <property type="molecule type" value="Genomic_DNA"/>
</dbReference>
<evidence type="ECO:0000313" key="4">
    <source>
        <dbReference type="EMBL" id="CAB4767192.1"/>
    </source>
</evidence>
<dbReference type="EMBL" id="CAEZYB010000147">
    <property type="protein sequence ID" value="CAB4713024.1"/>
    <property type="molecule type" value="Genomic_DNA"/>
</dbReference>
<evidence type="ECO:0000313" key="7">
    <source>
        <dbReference type="EMBL" id="CAB5050074.1"/>
    </source>
</evidence>
<dbReference type="InterPro" id="IPR036388">
    <property type="entry name" value="WH-like_DNA-bd_sf"/>
</dbReference>
<dbReference type="EMBL" id="CAEZWO010000190">
    <property type="protein sequence ID" value="CAB4673723.1"/>
    <property type="molecule type" value="Genomic_DNA"/>
</dbReference>
<evidence type="ECO:0000313" key="5">
    <source>
        <dbReference type="EMBL" id="CAB4843498.1"/>
    </source>
</evidence>
<name>A0A6J6R101_9ZZZZ</name>
<dbReference type="SMART" id="SM00421">
    <property type="entry name" value="HTH_LUXR"/>
    <property type="match status" value="1"/>
</dbReference>
<dbReference type="SUPFAM" id="SSF52172">
    <property type="entry name" value="CheY-like"/>
    <property type="match status" value="1"/>
</dbReference>
<evidence type="ECO:0000313" key="6">
    <source>
        <dbReference type="EMBL" id="CAB4986528.1"/>
    </source>
</evidence>
<protein>
    <submittedName>
        <fullName evidence="3">Unannotated protein</fullName>
    </submittedName>
</protein>
<dbReference type="AlphaFoldDB" id="A0A6J6R101"/>
<evidence type="ECO:0000313" key="2">
    <source>
        <dbReference type="EMBL" id="CAB4673723.1"/>
    </source>
</evidence>
<dbReference type="EMBL" id="CAFBOJ010000129">
    <property type="protein sequence ID" value="CAB4986528.1"/>
    <property type="molecule type" value="Genomic_DNA"/>
</dbReference>
<dbReference type="InterPro" id="IPR000792">
    <property type="entry name" value="Tscrpt_reg_LuxR_C"/>
</dbReference>
<dbReference type="EMBL" id="CAFAZX010000046">
    <property type="protein sequence ID" value="CAB4843498.1"/>
    <property type="molecule type" value="Genomic_DNA"/>
</dbReference>
<proteinExistence type="predicted"/>
<evidence type="ECO:0000313" key="3">
    <source>
        <dbReference type="EMBL" id="CAB4713024.1"/>
    </source>
</evidence>
<evidence type="ECO:0000259" key="1">
    <source>
        <dbReference type="SMART" id="SM00421"/>
    </source>
</evidence>
<sequence>MSLNRVLLVENSFRPGMGAFIAKGFEESKEYSLKTMVLTQEEALGAIPDFKPDVVLFDMDSLRRTDALTAALGIRTTYPDLVIIFISERDNPAIAKEGLVSAMYTHGYWLNRPCREPAIVLGEIARALEGGKQVSTSLLEDVLTEHTYQGLLSPQQHRVMRLMSAGLSNAAIGVECKITTKAVERTIAAASKLLHVEPASPKTNHRVNATMKYLRAMSYI</sequence>